<organism evidence="2 3">
    <name type="scientific">Ascosphaera apis ARSEF 7405</name>
    <dbReference type="NCBI Taxonomy" id="392613"/>
    <lineage>
        <taxon>Eukaryota</taxon>
        <taxon>Fungi</taxon>
        <taxon>Dikarya</taxon>
        <taxon>Ascomycota</taxon>
        <taxon>Pezizomycotina</taxon>
        <taxon>Eurotiomycetes</taxon>
        <taxon>Eurotiomycetidae</taxon>
        <taxon>Onygenales</taxon>
        <taxon>Ascosphaeraceae</taxon>
        <taxon>Ascosphaera</taxon>
    </lineage>
</organism>
<dbReference type="InterPro" id="IPR002110">
    <property type="entry name" value="Ankyrin_rpt"/>
</dbReference>
<accession>A0A167XF61</accession>
<dbReference type="OrthoDB" id="9995210at2759"/>
<gene>
    <name evidence="2" type="ORF">AAP_03958</name>
</gene>
<dbReference type="AlphaFoldDB" id="A0A167XF61"/>
<name>A0A167XF61_9EURO</name>
<evidence type="ECO:0000313" key="3">
    <source>
        <dbReference type="Proteomes" id="UP000242877"/>
    </source>
</evidence>
<dbReference type="PROSITE" id="PS50088">
    <property type="entry name" value="ANK_REPEAT"/>
    <property type="match status" value="1"/>
</dbReference>
<keyword evidence="1" id="KW-0040">ANK repeat</keyword>
<dbReference type="EMBL" id="AZGZ01000018">
    <property type="protein sequence ID" value="KZZ90008.1"/>
    <property type="molecule type" value="Genomic_DNA"/>
</dbReference>
<dbReference type="SUPFAM" id="SSF48403">
    <property type="entry name" value="Ankyrin repeat"/>
    <property type="match status" value="1"/>
</dbReference>
<comment type="caution">
    <text evidence="2">The sequence shown here is derived from an EMBL/GenBank/DDBJ whole genome shotgun (WGS) entry which is preliminary data.</text>
</comment>
<dbReference type="VEuPathDB" id="FungiDB:AAP_03958"/>
<dbReference type="InterPro" id="IPR036770">
    <property type="entry name" value="Ankyrin_rpt-contain_sf"/>
</dbReference>
<dbReference type="Proteomes" id="UP000242877">
    <property type="component" value="Unassembled WGS sequence"/>
</dbReference>
<evidence type="ECO:0000256" key="1">
    <source>
        <dbReference type="PROSITE-ProRule" id="PRU00023"/>
    </source>
</evidence>
<dbReference type="Gene3D" id="1.25.40.20">
    <property type="entry name" value="Ankyrin repeat-containing domain"/>
    <property type="match status" value="1"/>
</dbReference>
<proteinExistence type="predicted"/>
<keyword evidence="3" id="KW-1185">Reference proteome</keyword>
<feature type="repeat" description="ANK" evidence="1">
    <location>
        <begin position="86"/>
        <end position="125"/>
    </location>
</feature>
<sequence>MSEADGASPREIVVEACRRDQPHLIDQVIASMNDKTNEQVAEFFNGVTDSMGNYALHICAMYGSYDTMDVLFDIEFFECDPQNRLDRDAPLHIAVKYANEKDAELGLAMIKMMTEAGCDPRVRNKGGLKAENMLLKSNPQADEIRKVLAKAEYMYNEGIHAAEEERRMEEEGGSGSESD</sequence>
<protein>
    <submittedName>
        <fullName evidence="2">Ankyrin repeat protein</fullName>
    </submittedName>
</protein>
<reference evidence="2 3" key="1">
    <citation type="journal article" date="2016" name="Genome Biol. Evol.">
        <title>Divergent and convergent evolution of fungal pathogenicity.</title>
        <authorList>
            <person name="Shang Y."/>
            <person name="Xiao G."/>
            <person name="Zheng P."/>
            <person name="Cen K."/>
            <person name="Zhan S."/>
            <person name="Wang C."/>
        </authorList>
    </citation>
    <scope>NUCLEOTIDE SEQUENCE [LARGE SCALE GENOMIC DNA]</scope>
    <source>
        <strain evidence="2 3">ARSEF 7405</strain>
    </source>
</reference>
<evidence type="ECO:0000313" key="2">
    <source>
        <dbReference type="EMBL" id="KZZ90008.1"/>
    </source>
</evidence>